<feature type="region of interest" description="Disordered" evidence="2">
    <location>
        <begin position="218"/>
        <end position="238"/>
    </location>
</feature>
<evidence type="ECO:0000313" key="4">
    <source>
        <dbReference type="EMBL" id="KAK4471367.1"/>
    </source>
</evidence>
<evidence type="ECO:0000256" key="1">
    <source>
        <dbReference type="PROSITE-ProRule" id="PRU00042"/>
    </source>
</evidence>
<dbReference type="PROSITE" id="PS00028">
    <property type="entry name" value="ZINC_FINGER_C2H2_1"/>
    <property type="match status" value="1"/>
</dbReference>
<organism evidence="4 5">
    <name type="scientific">Schistosoma mekongi</name>
    <name type="common">Parasitic worm</name>
    <dbReference type="NCBI Taxonomy" id="38744"/>
    <lineage>
        <taxon>Eukaryota</taxon>
        <taxon>Metazoa</taxon>
        <taxon>Spiralia</taxon>
        <taxon>Lophotrochozoa</taxon>
        <taxon>Platyhelminthes</taxon>
        <taxon>Trematoda</taxon>
        <taxon>Digenea</taxon>
        <taxon>Strigeidida</taxon>
        <taxon>Schistosomatoidea</taxon>
        <taxon>Schistosomatidae</taxon>
        <taxon>Schistosoma</taxon>
    </lineage>
</organism>
<feature type="region of interest" description="Disordered" evidence="2">
    <location>
        <begin position="283"/>
        <end position="341"/>
    </location>
</feature>
<evidence type="ECO:0000259" key="3">
    <source>
        <dbReference type="PROSITE" id="PS50157"/>
    </source>
</evidence>
<dbReference type="AlphaFoldDB" id="A0AAE1ZDL4"/>
<feature type="compositionally biased region" description="Low complexity" evidence="2">
    <location>
        <begin position="300"/>
        <end position="311"/>
    </location>
</feature>
<feature type="compositionally biased region" description="Polar residues" evidence="2">
    <location>
        <begin position="312"/>
        <end position="341"/>
    </location>
</feature>
<gene>
    <name evidence="4" type="ORF">MN116_004801</name>
</gene>
<protein>
    <recommendedName>
        <fullName evidence="3">C2H2-type domain-containing protein</fullName>
    </recommendedName>
</protein>
<feature type="region of interest" description="Disordered" evidence="2">
    <location>
        <begin position="732"/>
        <end position="816"/>
    </location>
</feature>
<feature type="compositionally biased region" description="Basic and acidic residues" evidence="2">
    <location>
        <begin position="999"/>
        <end position="1010"/>
    </location>
</feature>
<keyword evidence="5" id="KW-1185">Reference proteome</keyword>
<feature type="compositionally biased region" description="Basic residues" evidence="2">
    <location>
        <begin position="751"/>
        <end position="763"/>
    </location>
</feature>
<feature type="compositionally biased region" description="Polar residues" evidence="2">
    <location>
        <begin position="284"/>
        <end position="299"/>
    </location>
</feature>
<feature type="compositionally biased region" description="Low complexity" evidence="2">
    <location>
        <begin position="735"/>
        <end position="746"/>
    </location>
</feature>
<name>A0AAE1ZDL4_SCHME</name>
<proteinExistence type="predicted"/>
<dbReference type="InterPro" id="IPR013087">
    <property type="entry name" value="Znf_C2H2_type"/>
</dbReference>
<feature type="region of interest" description="Disordered" evidence="2">
    <location>
        <begin position="990"/>
        <end position="1010"/>
    </location>
</feature>
<feature type="compositionally biased region" description="Acidic residues" evidence="2">
    <location>
        <begin position="1073"/>
        <end position="1099"/>
    </location>
</feature>
<dbReference type="GO" id="GO:0006355">
    <property type="term" value="P:regulation of DNA-templated transcription"/>
    <property type="evidence" value="ECO:0007669"/>
    <property type="project" value="TreeGrafter"/>
</dbReference>
<sequence>MMDMRSKLDTSISLPLWNSNLNLCTTSKCGATTCDCKAFQPTFSNIRQCTNCYHTWTLHVLPKLTNLPVYFDMNNSPTNGIMLNATLELLSMSLFGCQAIPMRIKILLDRLLSGQLVHADVVRLLLTFGWTFQDYSRGYMLTNPNGTLKDHWEMCNLDEENLIIQQFLRFPETCQLAYLMLSQGYNQKISSTLTNFNSMISRNPSQTTFSNQLLQSGNITATTNNNNNSSTDTTTTTTISNINDIENVNTSSGRMSPDPVYKLKSDIKYENKKSQDITLGLLSPSISETSPNSTRTLTISSFSNSSSSSVSPANENKQRNPTGSVINSPNSTNGISYNSNGIKKNKINYSNSFLETTKNDIEVNQSSPPLSRQLTDKNDCKRIKCNENDQNFNSLNTNVNNIINNNNKCNNPFIAAMAAVTAAAFSGLQLPPNVFSSLNPFLNNSTLKCSKSLLDAKLLDMKLNEQVFMNKICSKSVDEKQIDDSELSLTVSSNQDILSNVNLMNFSSFNSSTFPVTSQLANALVAAATFHSKFPSSLPSAPAPPPLPSVSLTSPSTSLLSSSSSAAVAAAAVAGALGTFPSINLGNTVLPLGTFAITTTMSTSIGTTTSVTDCPTTLTNINNNSSPNDLININAWDDGQIQMKINSSNQTPMSHNLNEQALPFHSLDTNLFGVNSWLPNALHNLPTVDQEHIDTELMLLNSTPQNFSTNSLKLKHFNRSHSYPNKRHHVNSFISSTTTPSTNTTTLASIHHSHQTTKRKHENRRLDFMKTRRNTTSTSSSSSTTTPLVNQTNSTYSTSTMNSPDEHRNEGSGYNFSRNKKRVLCTTCKKSFCDKGALKIHYSAVHLKEMHKCTIKGCSMWFSSRRSRNRHSANPNPRLHMAHSSKKLPENATIVDDGSGKVIGRRNPLPNSVLNPPLLPVITPTGGVSSTSCISEWTNEFNNSVYVKDSSTKCKTSLKSASLTGRRKRDRSVLSDYINWPPQLSMDSVSYKSNNSQPESHHLSRFDCRQSHHHQKQHINSWKYCRSEIQSDVEISNNHDWNESQYVKNIGTPMNKKHNNNKHGYITSSNSEFEMDEEDNNEDVEEEEEEEDGLDDEEGVLLPDEISSYADEIDDIIVTNNSQNNLQLNNDSDSDNEEMISIDNIDEQHQCQEQSKFELTITSSKKCTNKINELKVLTDTNENIETLLHEHLPIKTLSNYKQSSSQIINNQVHIFQQHH</sequence>
<dbReference type="EMBL" id="JALJAT010000003">
    <property type="protein sequence ID" value="KAK4471367.1"/>
    <property type="molecule type" value="Genomic_DNA"/>
</dbReference>
<reference evidence="4" key="2">
    <citation type="journal article" date="2023" name="Infect Dis Poverty">
        <title>Chromosome-scale genome of the human blood fluke Schistosoma mekongi and its implications for public health.</title>
        <authorList>
            <person name="Zhou M."/>
            <person name="Xu L."/>
            <person name="Xu D."/>
            <person name="Chen W."/>
            <person name="Khan J."/>
            <person name="Hu Y."/>
            <person name="Huang H."/>
            <person name="Wei H."/>
            <person name="Zhang Y."/>
            <person name="Chusongsang P."/>
            <person name="Tanasarnprasert K."/>
            <person name="Hu X."/>
            <person name="Limpanont Y."/>
            <person name="Lv Z."/>
        </authorList>
    </citation>
    <scope>NUCLEOTIDE SEQUENCE</scope>
    <source>
        <strain evidence="4">LV_2022a</strain>
    </source>
</reference>
<keyword evidence="1" id="KW-0862">Zinc</keyword>
<dbReference type="PANTHER" id="PTHR15021">
    <property type="entry name" value="DISCONNECTED-RELATED"/>
    <property type="match status" value="1"/>
</dbReference>
<dbReference type="GO" id="GO:0008270">
    <property type="term" value="F:zinc ion binding"/>
    <property type="evidence" value="ECO:0007669"/>
    <property type="project" value="UniProtKB-KW"/>
</dbReference>
<feature type="domain" description="C2H2-type" evidence="3">
    <location>
        <begin position="823"/>
        <end position="851"/>
    </location>
</feature>
<evidence type="ECO:0000313" key="5">
    <source>
        <dbReference type="Proteomes" id="UP001292079"/>
    </source>
</evidence>
<dbReference type="GO" id="GO:0005634">
    <property type="term" value="C:nucleus"/>
    <property type="evidence" value="ECO:0007669"/>
    <property type="project" value="TreeGrafter"/>
</dbReference>
<dbReference type="PROSITE" id="PS50157">
    <property type="entry name" value="ZINC_FINGER_C2H2_2"/>
    <property type="match status" value="1"/>
</dbReference>
<accession>A0AAE1ZDL4</accession>
<dbReference type="Proteomes" id="UP001292079">
    <property type="component" value="Unassembled WGS sequence"/>
</dbReference>
<feature type="compositionally biased region" description="Low complexity" evidence="2">
    <location>
        <begin position="775"/>
        <end position="803"/>
    </location>
</feature>
<dbReference type="InterPro" id="IPR040436">
    <property type="entry name" value="Disconnected-like"/>
</dbReference>
<keyword evidence="1" id="KW-0863">Zinc-finger</keyword>
<comment type="caution">
    <text evidence="4">The sequence shown here is derived from an EMBL/GenBank/DDBJ whole genome shotgun (WGS) entry which is preliminary data.</text>
</comment>
<dbReference type="Gene3D" id="3.30.160.60">
    <property type="entry name" value="Classic Zinc Finger"/>
    <property type="match status" value="1"/>
</dbReference>
<feature type="region of interest" description="Disordered" evidence="2">
    <location>
        <begin position="1052"/>
        <end position="1099"/>
    </location>
</feature>
<reference evidence="4" key="1">
    <citation type="submission" date="2022-04" db="EMBL/GenBank/DDBJ databases">
        <authorList>
            <person name="Xu L."/>
            <person name="Lv Z."/>
        </authorList>
    </citation>
    <scope>NUCLEOTIDE SEQUENCE</scope>
    <source>
        <strain evidence="4">LV_2022a</strain>
    </source>
</reference>
<dbReference type="PANTHER" id="PTHR15021:SF0">
    <property type="entry name" value="DISCO-RELATED, ISOFORM A-RELATED"/>
    <property type="match status" value="1"/>
</dbReference>
<evidence type="ECO:0000256" key="2">
    <source>
        <dbReference type="SAM" id="MobiDB-lite"/>
    </source>
</evidence>
<dbReference type="SMART" id="SM00355">
    <property type="entry name" value="ZnF_C2H2"/>
    <property type="match status" value="2"/>
</dbReference>
<keyword evidence="1" id="KW-0479">Metal-binding</keyword>